<dbReference type="CDD" id="cd13582">
    <property type="entry name" value="PBP2_AlgQ_like_3"/>
    <property type="match status" value="1"/>
</dbReference>
<dbReference type="Pfam" id="PF13416">
    <property type="entry name" value="SBP_bac_8"/>
    <property type="match status" value="1"/>
</dbReference>
<gene>
    <name evidence="3" type="ORF">KS407_08890</name>
</gene>
<protein>
    <submittedName>
        <fullName evidence="3">ABC transporter substrate-binding protein</fullName>
    </submittedName>
</protein>
<dbReference type="Proteomes" id="UP000790580">
    <property type="component" value="Unassembled WGS sequence"/>
</dbReference>
<dbReference type="RefSeq" id="WP_088076631.1">
    <property type="nucleotide sequence ID" value="NZ_JAHQCR010000036.1"/>
</dbReference>
<feature type="signal peptide" evidence="2">
    <location>
        <begin position="1"/>
        <end position="20"/>
    </location>
</feature>
<dbReference type="EMBL" id="JAHQCR010000036">
    <property type="protein sequence ID" value="MBU9721559.1"/>
    <property type="molecule type" value="Genomic_DNA"/>
</dbReference>
<dbReference type="PROSITE" id="PS51257">
    <property type="entry name" value="PROKAR_LIPOPROTEIN"/>
    <property type="match status" value="1"/>
</dbReference>
<sequence>MFKRMSWLLLLMLSLVLVFAACSTDEDADTDDQDDTPETEDAGEDTDDADGDEGEASTGYQTEPVVTYSFFNAGGTGRDINTNETELGQLFEEQTGVNFQLEHNVGDVNQRVGVMIASGDYPDVIVPDSAIDALYDAEAFIPLDDLLEEHGPHILEAYGPYLDQMKMDGEIFWIPFGANVNEFKPMANIDQGAFWIQRAVLKENGYPEVTTLDEYFDLITQYADDNPQIDGMNTIPFTGLTYDWRFFAFSNIPNHLAGYPNDGGVMIDMDTHEATVYADSEHAKRYLQKLNELNAEGYLDQEMFVMNYDEYLGKLSSGRVLGFFDYGWQFGDARNALRDAGDPDKEFMALPIVFDEGIEDQYIDPPAFTGNRGAAITVNAENPERIIQFWDNLVREENQKLIMWGYEGEHYNVDEDGYFYRTDEQIALMQDESLRQDIGMTVFEWDWPRINGSFSDGNAVEPRRQPEVALAEYTESDREILDAYDISMFAELFAQPQDRPWYPAWSANIEQGSPIQIFEERAEELQKRHYARIVLADPADFESEWEDFVNAYRQLDVDEYEAFFTEVVQARVRGEW</sequence>
<evidence type="ECO:0000256" key="1">
    <source>
        <dbReference type="SAM" id="MobiDB-lite"/>
    </source>
</evidence>
<comment type="caution">
    <text evidence="3">The sequence shown here is derived from an EMBL/GenBank/DDBJ whole genome shotgun (WGS) entry which is preliminary data.</text>
</comment>
<organism evidence="3 4">
    <name type="scientific">Evansella alkalicola</name>
    <dbReference type="NCBI Taxonomy" id="745819"/>
    <lineage>
        <taxon>Bacteria</taxon>
        <taxon>Bacillati</taxon>
        <taxon>Bacillota</taxon>
        <taxon>Bacilli</taxon>
        <taxon>Bacillales</taxon>
        <taxon>Bacillaceae</taxon>
        <taxon>Evansella</taxon>
    </lineage>
</organism>
<name>A0ABS6JV39_9BACI</name>
<keyword evidence="2" id="KW-0732">Signal</keyword>
<evidence type="ECO:0000313" key="3">
    <source>
        <dbReference type="EMBL" id="MBU9721559.1"/>
    </source>
</evidence>
<dbReference type="InterPro" id="IPR050490">
    <property type="entry name" value="Bact_solute-bd_prot1"/>
</dbReference>
<feature type="region of interest" description="Disordered" evidence="1">
    <location>
        <begin position="25"/>
        <end position="59"/>
    </location>
</feature>
<dbReference type="InterPro" id="IPR006059">
    <property type="entry name" value="SBP"/>
</dbReference>
<proteinExistence type="predicted"/>
<evidence type="ECO:0000256" key="2">
    <source>
        <dbReference type="SAM" id="SignalP"/>
    </source>
</evidence>
<evidence type="ECO:0000313" key="4">
    <source>
        <dbReference type="Proteomes" id="UP000790580"/>
    </source>
</evidence>
<feature type="chain" id="PRO_5046425992" evidence="2">
    <location>
        <begin position="21"/>
        <end position="576"/>
    </location>
</feature>
<dbReference type="PANTHER" id="PTHR43649">
    <property type="entry name" value="ARABINOSE-BINDING PROTEIN-RELATED"/>
    <property type="match status" value="1"/>
</dbReference>
<dbReference type="SUPFAM" id="SSF53850">
    <property type="entry name" value="Periplasmic binding protein-like II"/>
    <property type="match status" value="1"/>
</dbReference>
<accession>A0ABS6JV39</accession>
<feature type="compositionally biased region" description="Acidic residues" evidence="1">
    <location>
        <begin position="25"/>
        <end position="55"/>
    </location>
</feature>
<dbReference type="Gene3D" id="3.40.190.10">
    <property type="entry name" value="Periplasmic binding protein-like II"/>
    <property type="match status" value="2"/>
</dbReference>
<reference evidence="3 4" key="1">
    <citation type="submission" date="2021-06" db="EMBL/GenBank/DDBJ databases">
        <title>Bacillus sp. RD4P76, an endophyte from a halophyte.</title>
        <authorList>
            <person name="Sun J.-Q."/>
        </authorList>
    </citation>
    <scope>NUCLEOTIDE SEQUENCE [LARGE SCALE GENOMIC DNA]</scope>
    <source>
        <strain evidence="3 4">JCM 17098</strain>
    </source>
</reference>
<keyword evidence="4" id="KW-1185">Reference proteome</keyword>
<dbReference type="PANTHER" id="PTHR43649:SF12">
    <property type="entry name" value="DIACETYLCHITOBIOSE BINDING PROTEIN DASA"/>
    <property type="match status" value="1"/>
</dbReference>